<feature type="domain" description="RNA polymerase sigma-70 region 2" evidence="6">
    <location>
        <begin position="32"/>
        <end position="92"/>
    </location>
</feature>
<dbReference type="PANTHER" id="PTHR43133:SF8">
    <property type="entry name" value="RNA POLYMERASE SIGMA FACTOR HI_1459-RELATED"/>
    <property type="match status" value="1"/>
</dbReference>
<dbReference type="RefSeq" id="WP_045780513.1">
    <property type="nucleotide sequence ID" value="NZ_LAJX01000262.1"/>
</dbReference>
<gene>
    <name evidence="7" type="ORF">VZ94_19515</name>
</gene>
<evidence type="ECO:0000256" key="1">
    <source>
        <dbReference type="ARBA" id="ARBA00010641"/>
    </source>
</evidence>
<dbReference type="PANTHER" id="PTHR43133">
    <property type="entry name" value="RNA POLYMERASE ECF-TYPE SIGMA FACTO"/>
    <property type="match status" value="1"/>
</dbReference>
<dbReference type="AlphaFoldDB" id="A0A0F3IET0"/>
<evidence type="ECO:0000313" key="7">
    <source>
        <dbReference type="EMBL" id="KJV05256.1"/>
    </source>
</evidence>
<dbReference type="Gene3D" id="1.10.10.10">
    <property type="entry name" value="Winged helix-like DNA-binding domain superfamily/Winged helix DNA-binding domain"/>
    <property type="match status" value="1"/>
</dbReference>
<dbReference type="InterPro" id="IPR039425">
    <property type="entry name" value="RNA_pol_sigma-70-like"/>
</dbReference>
<evidence type="ECO:0000256" key="5">
    <source>
        <dbReference type="ARBA" id="ARBA00023163"/>
    </source>
</evidence>
<evidence type="ECO:0000313" key="8">
    <source>
        <dbReference type="Proteomes" id="UP000033684"/>
    </source>
</evidence>
<dbReference type="Gene3D" id="1.10.1740.10">
    <property type="match status" value="1"/>
</dbReference>
<name>A0A0F3IET0_9GAMM</name>
<reference evidence="7 8" key="2">
    <citation type="journal article" date="2016" name="Microb. Ecol.">
        <title>Genome Characteristics of a Novel Type I Methanotroph (Sn10-6) Isolated from a Flooded Indian Rice Field.</title>
        <authorList>
            <person name="Rahalkar M.C."/>
            <person name="Pandit P.S."/>
            <person name="Dhakephalkar P.K."/>
            <person name="Pore S."/>
            <person name="Arora P."/>
            <person name="Kapse N."/>
        </authorList>
    </citation>
    <scope>NUCLEOTIDE SEQUENCE [LARGE SCALE GENOMIC DNA]</scope>
    <source>
        <strain evidence="7 8">Sn10-6</strain>
    </source>
</reference>
<dbReference type="InterPro" id="IPR013325">
    <property type="entry name" value="RNA_pol_sigma_r2"/>
</dbReference>
<keyword evidence="4" id="KW-0238">DNA-binding</keyword>
<dbReference type="GO" id="GO:0003677">
    <property type="term" value="F:DNA binding"/>
    <property type="evidence" value="ECO:0007669"/>
    <property type="project" value="UniProtKB-KW"/>
</dbReference>
<dbReference type="InterPro" id="IPR014284">
    <property type="entry name" value="RNA_pol_sigma-70_dom"/>
</dbReference>
<evidence type="ECO:0000256" key="2">
    <source>
        <dbReference type="ARBA" id="ARBA00023015"/>
    </source>
</evidence>
<dbReference type="InterPro" id="IPR013324">
    <property type="entry name" value="RNA_pol_sigma_r3/r4-like"/>
</dbReference>
<dbReference type="NCBIfam" id="TIGR02937">
    <property type="entry name" value="sigma70-ECF"/>
    <property type="match status" value="1"/>
</dbReference>
<comment type="similarity">
    <text evidence="1">Belongs to the sigma-70 factor family. ECF subfamily.</text>
</comment>
<dbReference type="GO" id="GO:0006352">
    <property type="term" value="P:DNA-templated transcription initiation"/>
    <property type="evidence" value="ECO:0007669"/>
    <property type="project" value="InterPro"/>
</dbReference>
<keyword evidence="5" id="KW-0804">Transcription</keyword>
<dbReference type="SUPFAM" id="SSF88946">
    <property type="entry name" value="Sigma2 domain of RNA polymerase sigma factors"/>
    <property type="match status" value="1"/>
</dbReference>
<dbReference type="OrthoDB" id="9782108at2"/>
<organism evidence="7 8">
    <name type="scientific">Methylocucumis oryzae</name>
    <dbReference type="NCBI Taxonomy" id="1632867"/>
    <lineage>
        <taxon>Bacteria</taxon>
        <taxon>Pseudomonadati</taxon>
        <taxon>Pseudomonadota</taxon>
        <taxon>Gammaproteobacteria</taxon>
        <taxon>Methylococcales</taxon>
        <taxon>Methylococcaceae</taxon>
        <taxon>Methylocucumis</taxon>
    </lineage>
</organism>
<protein>
    <recommendedName>
        <fullName evidence="6">RNA polymerase sigma-70 region 2 domain-containing protein</fullName>
    </recommendedName>
</protein>
<dbReference type="InterPro" id="IPR036388">
    <property type="entry name" value="WH-like_DNA-bd_sf"/>
</dbReference>
<comment type="caution">
    <text evidence="7">The sequence shown here is derived from an EMBL/GenBank/DDBJ whole genome shotgun (WGS) entry which is preliminary data.</text>
</comment>
<dbReference type="EMBL" id="LAJX01000262">
    <property type="protein sequence ID" value="KJV05256.1"/>
    <property type="molecule type" value="Genomic_DNA"/>
</dbReference>
<keyword evidence="8" id="KW-1185">Reference proteome</keyword>
<keyword evidence="2" id="KW-0805">Transcription regulation</keyword>
<evidence type="ECO:0000256" key="3">
    <source>
        <dbReference type="ARBA" id="ARBA00023082"/>
    </source>
</evidence>
<evidence type="ECO:0000259" key="6">
    <source>
        <dbReference type="Pfam" id="PF04542"/>
    </source>
</evidence>
<dbReference type="GO" id="GO:0016987">
    <property type="term" value="F:sigma factor activity"/>
    <property type="evidence" value="ECO:0007669"/>
    <property type="project" value="UniProtKB-KW"/>
</dbReference>
<dbReference type="SUPFAM" id="SSF88659">
    <property type="entry name" value="Sigma3 and sigma4 domains of RNA polymerase sigma factors"/>
    <property type="match status" value="1"/>
</dbReference>
<reference evidence="8" key="1">
    <citation type="submission" date="2015-03" db="EMBL/GenBank/DDBJ databases">
        <title>Draft genome sequence of a novel methanotroph (Sn10-6) isolated from flooded ricefield rhizosphere in India.</title>
        <authorList>
            <person name="Pandit P.S."/>
            <person name="Pore S.D."/>
            <person name="Arora P."/>
            <person name="Kapse N.G."/>
            <person name="Dhakephalkar P.K."/>
            <person name="Rahalkar M.C."/>
        </authorList>
    </citation>
    <scope>NUCLEOTIDE SEQUENCE [LARGE SCALE GENOMIC DNA]</scope>
    <source>
        <strain evidence="8">Sn10-6</strain>
    </source>
</reference>
<sequence length="286" mass="32023">MPQPTELQQRDTLEATVRRAQQGERNALEAVVRAIQPDVHKLALRFLCCPHDAEDASQEILIRVITGLSSFRGDSSFRTWVYRVANNALLNLRPQRLEQQNLDFAGFAADLAQGLTNGDDHLHDSRLLEEVKIGCTLAMLQCLDRSHRLAYILGEIMELDHSQAAAVLAVTPAAFRKRLSRARADITAFMQSYCGLVNPENACRCHKRVDAAISLGRVDATQLRFAGSTQQARQFPQVLAHIRQLETARRAAALYQSHPEPKPANDLSQWLKQLLDEGLGSYEFDT</sequence>
<dbReference type="PATRIC" id="fig|1632867.3.peg.3187"/>
<evidence type="ECO:0000256" key="4">
    <source>
        <dbReference type="ARBA" id="ARBA00023125"/>
    </source>
</evidence>
<dbReference type="InterPro" id="IPR007627">
    <property type="entry name" value="RNA_pol_sigma70_r2"/>
</dbReference>
<dbReference type="Proteomes" id="UP000033684">
    <property type="component" value="Unassembled WGS sequence"/>
</dbReference>
<dbReference type="Pfam" id="PF04542">
    <property type="entry name" value="Sigma70_r2"/>
    <property type="match status" value="1"/>
</dbReference>
<proteinExistence type="inferred from homology"/>
<keyword evidence="3" id="KW-0731">Sigma factor</keyword>
<accession>A0A0F3IET0</accession>